<name>A0ABY7B061_9PSEU</name>
<accession>A0ABY7B061</accession>
<reference evidence="1" key="1">
    <citation type="submission" date="2022-11" db="EMBL/GenBank/DDBJ databases">
        <authorList>
            <person name="Mo P."/>
        </authorList>
    </citation>
    <scope>NUCLEOTIDE SEQUENCE</scope>
    <source>
        <strain evidence="1">HUAS 11-8</strain>
    </source>
</reference>
<evidence type="ECO:0000313" key="2">
    <source>
        <dbReference type="Proteomes" id="UP001163203"/>
    </source>
</evidence>
<organism evidence="1 2">
    <name type="scientific">Amycolatopsis cynarae</name>
    <dbReference type="NCBI Taxonomy" id="2995223"/>
    <lineage>
        <taxon>Bacteria</taxon>
        <taxon>Bacillati</taxon>
        <taxon>Actinomycetota</taxon>
        <taxon>Actinomycetes</taxon>
        <taxon>Pseudonocardiales</taxon>
        <taxon>Pseudonocardiaceae</taxon>
        <taxon>Amycolatopsis</taxon>
    </lineage>
</organism>
<proteinExistence type="predicted"/>
<dbReference type="RefSeq" id="WP_268755736.1">
    <property type="nucleotide sequence ID" value="NZ_CP113836.1"/>
</dbReference>
<protein>
    <recommendedName>
        <fullName evidence="3">Lipoprotein</fullName>
    </recommendedName>
</protein>
<evidence type="ECO:0000313" key="1">
    <source>
        <dbReference type="EMBL" id="WAL65586.1"/>
    </source>
</evidence>
<gene>
    <name evidence="1" type="ORF">ORV05_32675</name>
</gene>
<dbReference type="Proteomes" id="UP001163203">
    <property type="component" value="Chromosome"/>
</dbReference>
<sequence>MGVLALTSLVGWLLLARTLLVGAIGAALLAGCSTTPVLTALEVIPTSGPTTVSAGAVTVSCVAGFARVLRAAVPGRLDAWPLRRSNRGPALPSALTLVEQSKEDCGNEACRQEFTVGGDDGQSTEEIKLQFIRHLTGARGWKLGSDGSGCREEDRLDGPGASEIRMKIQGSAVVVSLDNWRGGSCRRPPTTRSFSNLDGGSRW</sequence>
<evidence type="ECO:0008006" key="3">
    <source>
        <dbReference type="Google" id="ProtNLM"/>
    </source>
</evidence>
<dbReference type="EMBL" id="CP113836">
    <property type="protein sequence ID" value="WAL65586.1"/>
    <property type="molecule type" value="Genomic_DNA"/>
</dbReference>
<keyword evidence="2" id="KW-1185">Reference proteome</keyword>